<reference evidence="1 2" key="1">
    <citation type="submission" date="2021-06" db="EMBL/GenBank/DDBJ databases">
        <authorList>
            <person name="Palmer J.M."/>
        </authorList>
    </citation>
    <scope>NUCLEOTIDE SEQUENCE [LARGE SCALE GENOMIC DNA]</scope>
    <source>
        <strain evidence="2">if_2019</strain>
        <tissue evidence="1">Muscle</tissue>
    </source>
</reference>
<comment type="caution">
    <text evidence="1">The sequence shown here is derived from an EMBL/GenBank/DDBJ whole genome shotgun (WGS) entry which is preliminary data.</text>
</comment>
<evidence type="ECO:0000313" key="2">
    <source>
        <dbReference type="Proteomes" id="UP001482620"/>
    </source>
</evidence>
<proteinExistence type="predicted"/>
<dbReference type="EMBL" id="JAHRIQ010106137">
    <property type="protein sequence ID" value="MEQ2255934.1"/>
    <property type="molecule type" value="Genomic_DNA"/>
</dbReference>
<name>A0ABV0VF76_9TELE</name>
<gene>
    <name evidence="1" type="ORF">ILYODFUR_018940</name>
</gene>
<sequence length="102" mass="11629">MSVHLNLHILSTIRRYEVQDSPSYRLTFCQRSLEMELAVQAVICIHLSIAADQTGRVVTSAQNTVGTHKADHLQRLQGQFKWVKRTLLCVYTVIKTFTPTSK</sequence>
<keyword evidence="2" id="KW-1185">Reference proteome</keyword>
<evidence type="ECO:0000313" key="1">
    <source>
        <dbReference type="EMBL" id="MEQ2255934.1"/>
    </source>
</evidence>
<organism evidence="1 2">
    <name type="scientific">Ilyodon furcidens</name>
    <name type="common">goldbreast splitfin</name>
    <dbReference type="NCBI Taxonomy" id="33524"/>
    <lineage>
        <taxon>Eukaryota</taxon>
        <taxon>Metazoa</taxon>
        <taxon>Chordata</taxon>
        <taxon>Craniata</taxon>
        <taxon>Vertebrata</taxon>
        <taxon>Euteleostomi</taxon>
        <taxon>Actinopterygii</taxon>
        <taxon>Neopterygii</taxon>
        <taxon>Teleostei</taxon>
        <taxon>Neoteleostei</taxon>
        <taxon>Acanthomorphata</taxon>
        <taxon>Ovalentaria</taxon>
        <taxon>Atherinomorphae</taxon>
        <taxon>Cyprinodontiformes</taxon>
        <taxon>Goodeidae</taxon>
        <taxon>Ilyodon</taxon>
    </lineage>
</organism>
<protein>
    <submittedName>
        <fullName evidence="1">Uncharacterized protein</fullName>
    </submittedName>
</protein>
<dbReference type="Proteomes" id="UP001482620">
    <property type="component" value="Unassembled WGS sequence"/>
</dbReference>
<accession>A0ABV0VF76</accession>